<dbReference type="Proteomes" id="UP001150924">
    <property type="component" value="Unassembled WGS sequence"/>
</dbReference>
<protein>
    <recommendedName>
        <fullName evidence="5">Lipoprotein</fullName>
    </recommendedName>
</protein>
<gene>
    <name evidence="3" type="ORF">OV079_04905</name>
</gene>
<feature type="signal peptide" evidence="2">
    <location>
        <begin position="1"/>
        <end position="23"/>
    </location>
</feature>
<feature type="compositionally biased region" description="Polar residues" evidence="1">
    <location>
        <begin position="33"/>
        <end position="43"/>
    </location>
</feature>
<evidence type="ECO:0008006" key="5">
    <source>
        <dbReference type="Google" id="ProtNLM"/>
    </source>
</evidence>
<dbReference type="EMBL" id="JAPNKE010000002">
    <property type="protein sequence ID" value="MCY1004918.1"/>
    <property type="molecule type" value="Genomic_DNA"/>
</dbReference>
<organism evidence="3 4">
    <name type="scientific">Nannocystis pusilla</name>
    <dbReference type="NCBI Taxonomy" id="889268"/>
    <lineage>
        <taxon>Bacteria</taxon>
        <taxon>Pseudomonadati</taxon>
        <taxon>Myxococcota</taxon>
        <taxon>Polyangia</taxon>
        <taxon>Nannocystales</taxon>
        <taxon>Nannocystaceae</taxon>
        <taxon>Nannocystis</taxon>
    </lineage>
</organism>
<reference evidence="3" key="1">
    <citation type="submission" date="2022-11" db="EMBL/GenBank/DDBJ databases">
        <title>Minimal conservation of predation-associated metabolite biosynthetic gene clusters underscores biosynthetic potential of Myxococcota including descriptions for ten novel species: Archangium lansinium sp. nov., Myxococcus landrumus sp. nov., Nannocystis bai.</title>
        <authorList>
            <person name="Ahearne A."/>
            <person name="Stevens C."/>
            <person name="Phillips K."/>
        </authorList>
    </citation>
    <scope>NUCLEOTIDE SEQUENCE</scope>
    <source>
        <strain evidence="3">Na p29</strain>
    </source>
</reference>
<evidence type="ECO:0000256" key="1">
    <source>
        <dbReference type="SAM" id="MobiDB-lite"/>
    </source>
</evidence>
<keyword evidence="4" id="KW-1185">Reference proteome</keyword>
<name>A0A9X3IWL7_9BACT</name>
<comment type="caution">
    <text evidence="3">The sequence shown here is derived from an EMBL/GenBank/DDBJ whole genome shotgun (WGS) entry which is preliminary data.</text>
</comment>
<proteinExistence type="predicted"/>
<dbReference type="AlphaFoldDB" id="A0A9X3IWL7"/>
<feature type="region of interest" description="Disordered" evidence="1">
    <location>
        <begin position="26"/>
        <end position="60"/>
    </location>
</feature>
<feature type="compositionally biased region" description="Low complexity" evidence="1">
    <location>
        <begin position="49"/>
        <end position="60"/>
    </location>
</feature>
<sequence>MAWHPGALVIAAPLLLAACVTRAPGEKTAGDATETTSPGSTTGDLPEPTTGSASESGASTTGAEACVVVVGPSDEPPEADPDGCFAIADEAECVASDACTALFGVPAECADSQWCVPDREATVFLGCRPFTICKPFGKVVCVADELGTHAFYTTTCTPMGFGPCEPGSEADGSEPPPCP</sequence>
<keyword evidence="2" id="KW-0732">Signal</keyword>
<evidence type="ECO:0000313" key="4">
    <source>
        <dbReference type="Proteomes" id="UP001150924"/>
    </source>
</evidence>
<evidence type="ECO:0000256" key="2">
    <source>
        <dbReference type="SAM" id="SignalP"/>
    </source>
</evidence>
<dbReference type="RefSeq" id="WP_267766529.1">
    <property type="nucleotide sequence ID" value="NZ_JAPNKE010000002.1"/>
</dbReference>
<evidence type="ECO:0000313" key="3">
    <source>
        <dbReference type="EMBL" id="MCY1004918.1"/>
    </source>
</evidence>
<accession>A0A9X3IWL7</accession>
<feature type="chain" id="PRO_5040999972" description="Lipoprotein" evidence="2">
    <location>
        <begin position="24"/>
        <end position="179"/>
    </location>
</feature>